<keyword evidence="1" id="KW-0597">Phosphoprotein</keyword>
<sequence length="100" mass="11364">MSCRNGVARVVNVNQGLQPLRATVPFQLQNRPAPRCKDTRTAEYKTKGRPPKPTLRRTLSLDTLVGPYLQGNWPRDPEYQPVTCVNDKATQVRSYPHNFS</sequence>
<keyword evidence="2" id="KW-1185">Reference proteome</keyword>
<dbReference type="Pfam" id="PF15388">
    <property type="entry name" value="FAM117"/>
    <property type="match status" value="1"/>
</dbReference>
<accession>A0A6P6J8P8</accession>
<dbReference type="Proteomes" id="UP000515129">
    <property type="component" value="Chromosome 3"/>
</dbReference>
<evidence type="ECO:0000313" key="2">
    <source>
        <dbReference type="Proteomes" id="UP000515129"/>
    </source>
</evidence>
<evidence type="ECO:0000256" key="1">
    <source>
        <dbReference type="ARBA" id="ARBA00022553"/>
    </source>
</evidence>
<dbReference type="RefSeq" id="XP_026056561.1">
    <property type="nucleotide sequence ID" value="XM_026200776.1"/>
</dbReference>
<dbReference type="PANTHER" id="PTHR14972">
    <property type="entry name" value="AGAP011572-PA"/>
    <property type="match status" value="1"/>
</dbReference>
<evidence type="ECO:0000313" key="3">
    <source>
        <dbReference type="RefSeq" id="XP_026056561.1"/>
    </source>
</evidence>
<dbReference type="PANTHER" id="PTHR14972:SF7">
    <property type="entry name" value="PROTEIN FAM117A"/>
    <property type="match status" value="1"/>
</dbReference>
<dbReference type="GeneID" id="113042164"/>
<dbReference type="OrthoDB" id="10037581at2759"/>
<dbReference type="InterPro" id="IPR026642">
    <property type="entry name" value="Glcci1/FAM117"/>
</dbReference>
<proteinExistence type="predicted"/>
<protein>
    <submittedName>
        <fullName evidence="3">Protein FAM117A-like</fullName>
    </submittedName>
</protein>
<name>A0A6P6J8P8_CARAU</name>
<gene>
    <name evidence="3" type="primary">LOC113042164</name>
</gene>
<dbReference type="AlphaFoldDB" id="A0A6P6J8P8"/>
<organism evidence="2 3">
    <name type="scientific">Carassius auratus</name>
    <name type="common">Goldfish</name>
    <dbReference type="NCBI Taxonomy" id="7957"/>
    <lineage>
        <taxon>Eukaryota</taxon>
        <taxon>Metazoa</taxon>
        <taxon>Chordata</taxon>
        <taxon>Craniata</taxon>
        <taxon>Vertebrata</taxon>
        <taxon>Euteleostomi</taxon>
        <taxon>Actinopterygii</taxon>
        <taxon>Neopterygii</taxon>
        <taxon>Teleostei</taxon>
        <taxon>Ostariophysi</taxon>
        <taxon>Cypriniformes</taxon>
        <taxon>Cyprinidae</taxon>
        <taxon>Cyprininae</taxon>
        <taxon>Carassius</taxon>
    </lineage>
</organism>
<dbReference type="KEGG" id="caua:113042164"/>
<reference evidence="3" key="1">
    <citation type="submission" date="2025-08" db="UniProtKB">
        <authorList>
            <consortium name="RefSeq"/>
        </authorList>
    </citation>
    <scope>IDENTIFICATION</scope>
    <source>
        <strain evidence="3">Wakin</strain>
        <tissue evidence="3">Muscle</tissue>
    </source>
</reference>